<dbReference type="InterPro" id="IPR046335">
    <property type="entry name" value="LacI/GalR-like_sensor"/>
</dbReference>
<dbReference type="Gene3D" id="1.10.260.40">
    <property type="entry name" value="lambda repressor-like DNA-binding domains"/>
    <property type="match status" value="1"/>
</dbReference>
<keyword evidence="3" id="KW-0238">DNA-binding</keyword>
<evidence type="ECO:0000313" key="7">
    <source>
        <dbReference type="Proteomes" id="UP000184485"/>
    </source>
</evidence>
<accession>A0A1M5J3P5</accession>
<dbReference type="EMBL" id="FQUP01000004">
    <property type="protein sequence ID" value="SHG35151.1"/>
    <property type="molecule type" value="Genomic_DNA"/>
</dbReference>
<dbReference type="InterPro" id="IPR010982">
    <property type="entry name" value="Lambda_DNA-bd_dom_sf"/>
</dbReference>
<evidence type="ECO:0000256" key="3">
    <source>
        <dbReference type="ARBA" id="ARBA00023125"/>
    </source>
</evidence>
<evidence type="ECO:0000313" key="6">
    <source>
        <dbReference type="EMBL" id="SHG35151.1"/>
    </source>
</evidence>
<keyword evidence="2" id="KW-0805">Transcription regulation</keyword>
<keyword evidence="7" id="KW-1185">Reference proteome</keyword>
<protein>
    <submittedName>
        <fullName evidence="6">Transcriptional regulator, LacI family</fullName>
    </submittedName>
</protein>
<dbReference type="PANTHER" id="PTHR30146">
    <property type="entry name" value="LACI-RELATED TRANSCRIPTIONAL REPRESSOR"/>
    <property type="match status" value="1"/>
</dbReference>
<dbReference type="SUPFAM" id="SSF53822">
    <property type="entry name" value="Periplasmic binding protein-like I"/>
    <property type="match status" value="1"/>
</dbReference>
<evidence type="ECO:0000256" key="1">
    <source>
        <dbReference type="ARBA" id="ARBA00022491"/>
    </source>
</evidence>
<dbReference type="InterPro" id="IPR000843">
    <property type="entry name" value="HTH_LacI"/>
</dbReference>
<evidence type="ECO:0000256" key="2">
    <source>
        <dbReference type="ARBA" id="ARBA00023015"/>
    </source>
</evidence>
<keyword evidence="1" id="KW-0678">Repressor</keyword>
<dbReference type="GO" id="GO:0000976">
    <property type="term" value="F:transcription cis-regulatory region binding"/>
    <property type="evidence" value="ECO:0007669"/>
    <property type="project" value="TreeGrafter"/>
</dbReference>
<evidence type="ECO:0000256" key="4">
    <source>
        <dbReference type="ARBA" id="ARBA00023163"/>
    </source>
</evidence>
<evidence type="ECO:0000259" key="5">
    <source>
        <dbReference type="PROSITE" id="PS50932"/>
    </source>
</evidence>
<dbReference type="RefSeq" id="WP_084527664.1">
    <property type="nucleotide sequence ID" value="NZ_FQUP01000004.1"/>
</dbReference>
<organism evidence="6 7">
    <name type="scientific">Kaistia soli DSM 19436</name>
    <dbReference type="NCBI Taxonomy" id="1122133"/>
    <lineage>
        <taxon>Bacteria</taxon>
        <taxon>Pseudomonadati</taxon>
        <taxon>Pseudomonadota</taxon>
        <taxon>Alphaproteobacteria</taxon>
        <taxon>Hyphomicrobiales</taxon>
        <taxon>Kaistiaceae</taxon>
        <taxon>Kaistia</taxon>
    </lineage>
</organism>
<proteinExistence type="predicted"/>
<dbReference type="OrthoDB" id="7170131at2"/>
<dbReference type="Pfam" id="PF00356">
    <property type="entry name" value="LacI"/>
    <property type="match status" value="1"/>
</dbReference>
<dbReference type="STRING" id="1122133.SAMN02745157_4090"/>
<sequence>MTTLRDVARHAGVSIGSVSTVINNTAPVSPALRAKVLLAIDELGYVPDAVARSLKMGRTRTIGLILPDITNPHFAAIAGAIEIACDAAGYSLLLCNTMDNPTKELRDLRLMRTQRVDGVILVPGVGDGDYIGELNRAVSVPIVLIDRTLPGLDFDAVVLDNRAASHGLVDYFVRSGHRRIGIVIGPPGISIAKQRLEGYLQALADHDIDVEPAYIAHGGFQPEPDYHATAGLLALRRRPTAIMSTSYHTTIGVMKALLDKGFRCPNDISVAGIDDFVWATAFSPKMTVMAQPIADMARHAAQRLFGRISGAITGPAEVLVSPPTLLVRESTRPLVD</sequence>
<dbReference type="AlphaFoldDB" id="A0A1M5J3P5"/>
<dbReference type="PROSITE" id="PS50932">
    <property type="entry name" value="HTH_LACI_2"/>
    <property type="match status" value="1"/>
</dbReference>
<dbReference type="Proteomes" id="UP000184485">
    <property type="component" value="Unassembled WGS sequence"/>
</dbReference>
<dbReference type="SUPFAM" id="SSF47413">
    <property type="entry name" value="lambda repressor-like DNA-binding domains"/>
    <property type="match status" value="1"/>
</dbReference>
<dbReference type="InterPro" id="IPR028082">
    <property type="entry name" value="Peripla_BP_I"/>
</dbReference>
<dbReference type="Pfam" id="PF13377">
    <property type="entry name" value="Peripla_BP_3"/>
    <property type="match status" value="1"/>
</dbReference>
<keyword evidence="4" id="KW-0804">Transcription</keyword>
<gene>
    <name evidence="6" type="ORF">SAMN02745157_4090</name>
</gene>
<feature type="domain" description="HTH lacI-type" evidence="5">
    <location>
        <begin position="2"/>
        <end position="56"/>
    </location>
</feature>
<name>A0A1M5J3P5_9HYPH</name>
<dbReference type="GO" id="GO:0003700">
    <property type="term" value="F:DNA-binding transcription factor activity"/>
    <property type="evidence" value="ECO:0007669"/>
    <property type="project" value="TreeGrafter"/>
</dbReference>
<dbReference type="Gene3D" id="3.40.50.2300">
    <property type="match status" value="2"/>
</dbReference>
<dbReference type="CDD" id="cd01392">
    <property type="entry name" value="HTH_LacI"/>
    <property type="match status" value="1"/>
</dbReference>
<dbReference type="SMART" id="SM00354">
    <property type="entry name" value="HTH_LACI"/>
    <property type="match status" value="1"/>
</dbReference>
<dbReference type="CDD" id="cd06267">
    <property type="entry name" value="PBP1_LacI_sugar_binding-like"/>
    <property type="match status" value="1"/>
</dbReference>
<dbReference type="PANTHER" id="PTHR30146:SF148">
    <property type="entry name" value="HTH-TYPE TRANSCRIPTIONAL REPRESSOR PURR-RELATED"/>
    <property type="match status" value="1"/>
</dbReference>
<reference evidence="6 7" key="1">
    <citation type="submission" date="2016-11" db="EMBL/GenBank/DDBJ databases">
        <authorList>
            <person name="Jaros S."/>
            <person name="Januszkiewicz K."/>
            <person name="Wedrychowicz H."/>
        </authorList>
    </citation>
    <scope>NUCLEOTIDE SEQUENCE [LARGE SCALE GENOMIC DNA]</scope>
    <source>
        <strain evidence="6 7">DSM 19436</strain>
    </source>
</reference>
<dbReference type="PROSITE" id="PS00356">
    <property type="entry name" value="HTH_LACI_1"/>
    <property type="match status" value="1"/>
</dbReference>